<dbReference type="PIRSF" id="PIRSF000103">
    <property type="entry name" value="HIBADH"/>
    <property type="match status" value="1"/>
</dbReference>
<dbReference type="GO" id="GO:0051287">
    <property type="term" value="F:NAD binding"/>
    <property type="evidence" value="ECO:0007669"/>
    <property type="project" value="InterPro"/>
</dbReference>
<dbReference type="GO" id="GO:0016054">
    <property type="term" value="P:organic acid catabolic process"/>
    <property type="evidence" value="ECO:0007669"/>
    <property type="project" value="UniProtKB-ARBA"/>
</dbReference>
<feature type="active site" evidence="4">
    <location>
        <position position="172"/>
    </location>
</feature>
<dbReference type="EMBL" id="VFPM01000002">
    <property type="protein sequence ID" value="TQM62418.1"/>
    <property type="molecule type" value="Genomic_DNA"/>
</dbReference>
<feature type="domain" description="3-hydroxyisobutyrate dehydrogenase-like NAD-binding" evidence="6">
    <location>
        <begin position="167"/>
        <end position="285"/>
    </location>
</feature>
<proteinExistence type="inferred from homology"/>
<feature type="domain" description="6-phosphogluconate dehydrogenase NADP-binding" evidence="5">
    <location>
        <begin position="4"/>
        <end position="162"/>
    </location>
</feature>
<evidence type="ECO:0000256" key="4">
    <source>
        <dbReference type="PIRSR" id="PIRSR000103-1"/>
    </source>
</evidence>
<dbReference type="PANTHER" id="PTHR43580:SF2">
    <property type="entry name" value="CYTOKINE-LIKE NUCLEAR FACTOR N-PAC"/>
    <property type="match status" value="1"/>
</dbReference>
<dbReference type="InterPro" id="IPR013328">
    <property type="entry name" value="6PGD_dom2"/>
</dbReference>
<evidence type="ECO:0000259" key="6">
    <source>
        <dbReference type="Pfam" id="PF14833"/>
    </source>
</evidence>
<dbReference type="GO" id="GO:0050661">
    <property type="term" value="F:NADP binding"/>
    <property type="evidence" value="ECO:0007669"/>
    <property type="project" value="InterPro"/>
</dbReference>
<dbReference type="Gene3D" id="3.40.50.720">
    <property type="entry name" value="NAD(P)-binding Rossmann-like Domain"/>
    <property type="match status" value="1"/>
</dbReference>
<comment type="similarity">
    <text evidence="1">Belongs to the HIBADH-related family.</text>
</comment>
<dbReference type="PANTHER" id="PTHR43580">
    <property type="entry name" value="OXIDOREDUCTASE GLYR1-RELATED"/>
    <property type="match status" value="1"/>
</dbReference>
<sequence>MEIRVGFIGLGIMGRPMAANLVRAGVPLRVWNRSPAGAAALSALGAAVEDSPDAVFAASDVVLLMLADERAVDDVLHRGTDAFAAMVAGRTVVHLGTTSPEFSIGLGRDVEAAGGDYVEAPVSGSRLPAERGELVALVAGRDAAVNGVVPLLAPMCREVVRCGSVPAGTGTKLAVNLYLCTMVAGLAEAFHLAERLDLDLEVFRRALDSGPMASAVSTVKLAKLAARDFDAQAAVRDVHTNTRLIAAAARSVGAQSPLLDASRELFRETEEAGLGALDMAAVVTALETRAGPP</sequence>
<keyword evidence="3" id="KW-0520">NAD</keyword>
<organism evidence="7 8">
    <name type="scientific">Humibacillus xanthopallidus</name>
    <dbReference type="NCBI Taxonomy" id="412689"/>
    <lineage>
        <taxon>Bacteria</taxon>
        <taxon>Bacillati</taxon>
        <taxon>Actinomycetota</taxon>
        <taxon>Actinomycetes</taxon>
        <taxon>Micrococcales</taxon>
        <taxon>Intrasporangiaceae</taxon>
        <taxon>Humibacillus</taxon>
    </lineage>
</organism>
<dbReference type="InterPro" id="IPR006115">
    <property type="entry name" value="6PGDH_NADP-bd"/>
</dbReference>
<accession>A0A543HVN8</accession>
<dbReference type="InterPro" id="IPR051265">
    <property type="entry name" value="HIBADH-related_NP60_sf"/>
</dbReference>
<evidence type="ECO:0000256" key="3">
    <source>
        <dbReference type="ARBA" id="ARBA00023027"/>
    </source>
</evidence>
<evidence type="ECO:0000259" key="5">
    <source>
        <dbReference type="Pfam" id="PF03446"/>
    </source>
</evidence>
<evidence type="ECO:0000256" key="1">
    <source>
        <dbReference type="ARBA" id="ARBA00009080"/>
    </source>
</evidence>
<comment type="caution">
    <text evidence="7">The sequence shown here is derived from an EMBL/GenBank/DDBJ whole genome shotgun (WGS) entry which is preliminary data.</text>
</comment>
<dbReference type="Pfam" id="PF14833">
    <property type="entry name" value="NAD_binding_11"/>
    <property type="match status" value="1"/>
</dbReference>
<name>A0A543HVN8_9MICO</name>
<dbReference type="SUPFAM" id="SSF51735">
    <property type="entry name" value="NAD(P)-binding Rossmann-fold domains"/>
    <property type="match status" value="1"/>
</dbReference>
<dbReference type="Gene3D" id="1.10.1040.10">
    <property type="entry name" value="N-(1-d-carboxylethyl)-l-norvaline Dehydrogenase, domain 2"/>
    <property type="match status" value="1"/>
</dbReference>
<protein>
    <submittedName>
        <fullName evidence="7">3-hydroxyisobutyrate dehydrogenase</fullName>
    </submittedName>
</protein>
<reference evidence="7 8" key="1">
    <citation type="submission" date="2019-06" db="EMBL/GenBank/DDBJ databases">
        <title>Genome sequencing of plant associated microbes to promote plant fitness in Sorghum bicolor and Oryza sativa.</title>
        <authorList>
            <person name="Coleman-Derr D."/>
        </authorList>
    </citation>
    <scope>NUCLEOTIDE SEQUENCE [LARGE SCALE GENOMIC DNA]</scope>
    <source>
        <strain evidence="7 8">KV-663</strain>
    </source>
</reference>
<keyword evidence="2" id="KW-0560">Oxidoreductase</keyword>
<dbReference type="SUPFAM" id="SSF48179">
    <property type="entry name" value="6-phosphogluconate dehydrogenase C-terminal domain-like"/>
    <property type="match status" value="1"/>
</dbReference>
<dbReference type="GO" id="GO:0016491">
    <property type="term" value="F:oxidoreductase activity"/>
    <property type="evidence" value="ECO:0007669"/>
    <property type="project" value="UniProtKB-KW"/>
</dbReference>
<dbReference type="InterPro" id="IPR008927">
    <property type="entry name" value="6-PGluconate_DH-like_C_sf"/>
</dbReference>
<evidence type="ECO:0000313" key="7">
    <source>
        <dbReference type="EMBL" id="TQM62418.1"/>
    </source>
</evidence>
<dbReference type="InterPro" id="IPR029154">
    <property type="entry name" value="HIBADH-like_NADP-bd"/>
</dbReference>
<dbReference type="InterPro" id="IPR002204">
    <property type="entry name" value="3-OH-isobutyrate_DH-rel_CS"/>
</dbReference>
<evidence type="ECO:0000256" key="2">
    <source>
        <dbReference type="ARBA" id="ARBA00023002"/>
    </source>
</evidence>
<dbReference type="Pfam" id="PF03446">
    <property type="entry name" value="NAD_binding_2"/>
    <property type="match status" value="1"/>
</dbReference>
<gene>
    <name evidence="7" type="ORF">FBY41_2450</name>
</gene>
<dbReference type="PROSITE" id="PS00895">
    <property type="entry name" value="3_HYDROXYISOBUT_DH"/>
    <property type="match status" value="1"/>
</dbReference>
<keyword evidence="8" id="KW-1185">Reference proteome</keyword>
<dbReference type="AlphaFoldDB" id="A0A543HVN8"/>
<dbReference type="InterPro" id="IPR036291">
    <property type="entry name" value="NAD(P)-bd_dom_sf"/>
</dbReference>
<dbReference type="InterPro" id="IPR015815">
    <property type="entry name" value="HIBADH-related"/>
</dbReference>
<dbReference type="Proteomes" id="UP000316747">
    <property type="component" value="Unassembled WGS sequence"/>
</dbReference>
<evidence type="ECO:0000313" key="8">
    <source>
        <dbReference type="Proteomes" id="UP000316747"/>
    </source>
</evidence>